<accession>A0A1I4A7L9</accession>
<sequence>MTVERTVRLQFEESARAAGTHTNLSAVRSDSGVLWVAGDETATVERLVADDPAEPHRYAQQTSFRLADLVQLPGADEDEQEADIEGLARHGSFLWAVGSHSLRRRQIKSKHSGGKALRRLARVTGQPNRQILVRLPVAVVDGLPTVVRELEADGVRHRAASFGAHGTNLREILADDEHLGPFLPLPGKDNGLDVEGIAVAGARVYLGLRGPVLRGWAVVLELRPEVDPDAPERLRLAPFDDDGRPYRKHVLRLRGLGVRDLCPHGDDLLVLAGPTMDLDGPVHVFRWHEALRAEAPQVVRGDLLTRELDLPYGDGYDHAEGIGLLGLAVSPRLLVVYDSPSPARLADDGSVLADVVPLP</sequence>
<dbReference type="OrthoDB" id="423529at2"/>
<proteinExistence type="predicted"/>
<evidence type="ECO:0000259" key="1">
    <source>
        <dbReference type="Pfam" id="PF12275"/>
    </source>
</evidence>
<dbReference type="EMBL" id="FOSW01000002">
    <property type="protein sequence ID" value="SFK51921.1"/>
    <property type="molecule type" value="Genomic_DNA"/>
</dbReference>
<dbReference type="InParanoid" id="A0A1I4A7L9"/>
<dbReference type="RefSeq" id="WP_091321881.1">
    <property type="nucleotide sequence ID" value="NZ_FOSW01000002.1"/>
</dbReference>
<evidence type="ECO:0000313" key="3">
    <source>
        <dbReference type="Proteomes" id="UP000199152"/>
    </source>
</evidence>
<dbReference type="Proteomes" id="UP000199152">
    <property type="component" value="Unassembled WGS sequence"/>
</dbReference>
<gene>
    <name evidence="2" type="ORF">SAMN04488085_10292</name>
</gene>
<evidence type="ECO:0000313" key="2">
    <source>
        <dbReference type="EMBL" id="SFK51921.1"/>
    </source>
</evidence>
<name>A0A1I4A7L9_9ACTN</name>
<protein>
    <recommendedName>
        <fullName evidence="1">DUF3616 domain-containing protein</fullName>
    </recommendedName>
</protein>
<dbReference type="Pfam" id="PF12275">
    <property type="entry name" value="DUF3616"/>
    <property type="match status" value="1"/>
</dbReference>
<reference evidence="2 3" key="1">
    <citation type="submission" date="2016-10" db="EMBL/GenBank/DDBJ databases">
        <authorList>
            <person name="de Groot N.N."/>
        </authorList>
    </citation>
    <scope>NUCLEOTIDE SEQUENCE [LARGE SCALE GENOMIC DNA]</scope>
    <source>
        <strain evidence="2 3">DSM 45317</strain>
    </source>
</reference>
<organism evidence="2 3">
    <name type="scientific">Geodermatophilus ruber</name>
    <dbReference type="NCBI Taxonomy" id="504800"/>
    <lineage>
        <taxon>Bacteria</taxon>
        <taxon>Bacillati</taxon>
        <taxon>Actinomycetota</taxon>
        <taxon>Actinomycetes</taxon>
        <taxon>Geodermatophilales</taxon>
        <taxon>Geodermatophilaceae</taxon>
        <taxon>Geodermatophilus</taxon>
    </lineage>
</organism>
<dbReference type="InterPro" id="IPR022060">
    <property type="entry name" value="DUF3616"/>
</dbReference>
<keyword evidence="3" id="KW-1185">Reference proteome</keyword>
<dbReference type="STRING" id="504800.SAMN04488085_10292"/>
<dbReference type="AlphaFoldDB" id="A0A1I4A7L9"/>
<feature type="domain" description="DUF3616" evidence="1">
    <location>
        <begin position="23"/>
        <end position="354"/>
    </location>
</feature>